<proteinExistence type="predicted"/>
<feature type="compositionally biased region" description="Low complexity" evidence="1">
    <location>
        <begin position="15"/>
        <end position="25"/>
    </location>
</feature>
<feature type="compositionally biased region" description="Basic and acidic residues" evidence="1">
    <location>
        <begin position="166"/>
        <end position="176"/>
    </location>
</feature>
<gene>
    <name evidence="4" type="ORF">Nepgr_033250</name>
</gene>
<evidence type="ECO:0000256" key="1">
    <source>
        <dbReference type="SAM" id="MobiDB-lite"/>
    </source>
</evidence>
<keyword evidence="2" id="KW-0472">Membrane</keyword>
<evidence type="ECO:0000256" key="2">
    <source>
        <dbReference type="SAM" id="Phobius"/>
    </source>
</evidence>
<name>A0AAD3Y6F8_NEPGR</name>
<sequence>MEGSSDVYDWEVLHNSNSSKDSSSESADETRELDELGGDSNGVIRPDYFSVDSHHMHAEAVPDGVANEENSFGSNNPSWIYPGSQTLCPGSNSAEFRSDSGGVPSDLRILTDLDDKNGLAIGENVGETVIVGEIEVADSKSVKCWSDSEETFNLHFRKELENLKEEEADENEFREINEDESRDTGNISFESGGIDSFSTGFPLLEKNDEVSIAELSEKIGKPELPAGDNAEDRSVLKPQGGDGHDHGKKKDPVIEELKSGQKEDKRVVWWKVSLELFKNCVFRVSPVWPFSAAAVVMGLVILGRRLYKLKRKPQGLQVNVTADYKRVSQFTSRAARLNEAFSVVRQISVILPSLPAPVVAPMAGGEFEINECPCVFELQSHRNVSVWRV</sequence>
<dbReference type="InterPro" id="IPR045883">
    <property type="entry name" value="At4g13530-like"/>
</dbReference>
<keyword evidence="2" id="KW-0812">Transmembrane</keyword>
<evidence type="ECO:0000313" key="4">
    <source>
        <dbReference type="EMBL" id="GMH31407.1"/>
    </source>
</evidence>
<feature type="region of interest" description="Disordered" evidence="1">
    <location>
        <begin position="221"/>
        <end position="250"/>
    </location>
</feature>
<dbReference type="Proteomes" id="UP001279734">
    <property type="component" value="Unassembled WGS sequence"/>
</dbReference>
<feature type="domain" description="DUF6821" evidence="3">
    <location>
        <begin position="250"/>
        <end position="349"/>
    </location>
</feature>
<evidence type="ECO:0000313" key="5">
    <source>
        <dbReference type="Proteomes" id="UP001279734"/>
    </source>
</evidence>
<evidence type="ECO:0000259" key="3">
    <source>
        <dbReference type="Pfam" id="PF20705"/>
    </source>
</evidence>
<protein>
    <recommendedName>
        <fullName evidence="3">DUF6821 domain-containing protein</fullName>
    </recommendedName>
</protein>
<dbReference type="EMBL" id="BSYO01000040">
    <property type="protein sequence ID" value="GMH31407.1"/>
    <property type="molecule type" value="Genomic_DNA"/>
</dbReference>
<dbReference type="InterPro" id="IPR049224">
    <property type="entry name" value="DUF6821"/>
</dbReference>
<accession>A0AAD3Y6F8</accession>
<dbReference type="PANTHER" id="PTHR33646">
    <property type="entry name" value="GB|AAF00631.1"/>
    <property type="match status" value="1"/>
</dbReference>
<comment type="caution">
    <text evidence="4">The sequence shown here is derived from an EMBL/GenBank/DDBJ whole genome shotgun (WGS) entry which is preliminary data.</text>
</comment>
<dbReference type="AlphaFoldDB" id="A0AAD3Y6F8"/>
<feature type="region of interest" description="Disordered" evidence="1">
    <location>
        <begin position="1"/>
        <end position="48"/>
    </location>
</feature>
<organism evidence="4 5">
    <name type="scientific">Nepenthes gracilis</name>
    <name type="common">Slender pitcher plant</name>
    <dbReference type="NCBI Taxonomy" id="150966"/>
    <lineage>
        <taxon>Eukaryota</taxon>
        <taxon>Viridiplantae</taxon>
        <taxon>Streptophyta</taxon>
        <taxon>Embryophyta</taxon>
        <taxon>Tracheophyta</taxon>
        <taxon>Spermatophyta</taxon>
        <taxon>Magnoliopsida</taxon>
        <taxon>eudicotyledons</taxon>
        <taxon>Gunneridae</taxon>
        <taxon>Pentapetalae</taxon>
        <taxon>Caryophyllales</taxon>
        <taxon>Nepenthaceae</taxon>
        <taxon>Nepenthes</taxon>
    </lineage>
</organism>
<reference evidence="4" key="1">
    <citation type="submission" date="2023-05" db="EMBL/GenBank/DDBJ databases">
        <title>Nepenthes gracilis genome sequencing.</title>
        <authorList>
            <person name="Fukushima K."/>
        </authorList>
    </citation>
    <scope>NUCLEOTIDE SEQUENCE</scope>
    <source>
        <strain evidence="4">SING2019-196</strain>
    </source>
</reference>
<feature type="transmembrane region" description="Helical" evidence="2">
    <location>
        <begin position="287"/>
        <end position="307"/>
    </location>
</feature>
<keyword evidence="2" id="KW-1133">Transmembrane helix</keyword>
<dbReference type="Pfam" id="PF20705">
    <property type="entry name" value="DUF6821"/>
    <property type="match status" value="1"/>
</dbReference>
<feature type="region of interest" description="Disordered" evidence="1">
    <location>
        <begin position="166"/>
        <end position="185"/>
    </location>
</feature>
<keyword evidence="5" id="KW-1185">Reference proteome</keyword>
<dbReference type="PANTHER" id="PTHR33646:SF6">
    <property type="entry name" value="TRANSMEMBRANE PROTEIN"/>
    <property type="match status" value="1"/>
</dbReference>